<evidence type="ECO:0000313" key="1">
    <source>
        <dbReference type="EMBL" id="KAH8986875.1"/>
    </source>
</evidence>
<evidence type="ECO:0008006" key="3">
    <source>
        <dbReference type="Google" id="ProtNLM"/>
    </source>
</evidence>
<dbReference type="EMBL" id="JAKELL010000051">
    <property type="protein sequence ID" value="KAH8986875.1"/>
    <property type="molecule type" value="Genomic_DNA"/>
</dbReference>
<protein>
    <recommendedName>
        <fullName evidence="3">F-box domain-containing protein</fullName>
    </recommendedName>
</protein>
<gene>
    <name evidence="1" type="ORF">EDB92DRAFT_1220394</name>
</gene>
<dbReference type="PANTHER" id="PTHR42057:SF2">
    <property type="entry name" value="F-BOX DOMAIN PROTEIN (AFU_ORTHOLOGUE AFUA_4G00200)-RELATED"/>
    <property type="match status" value="1"/>
</dbReference>
<comment type="caution">
    <text evidence="1">The sequence shown here is derived from an EMBL/GenBank/DDBJ whole genome shotgun (WGS) entry which is preliminary data.</text>
</comment>
<dbReference type="SUPFAM" id="SSF52047">
    <property type="entry name" value="RNI-like"/>
    <property type="match status" value="1"/>
</dbReference>
<dbReference type="PANTHER" id="PTHR42057">
    <property type="entry name" value="F-BOX DOMAIN PROTEIN (AFU_ORTHOLOGUE AFUA_4G00200)"/>
    <property type="match status" value="1"/>
</dbReference>
<evidence type="ECO:0000313" key="2">
    <source>
        <dbReference type="Proteomes" id="UP001201163"/>
    </source>
</evidence>
<dbReference type="AlphaFoldDB" id="A0AAD4LAP7"/>
<dbReference type="Proteomes" id="UP001201163">
    <property type="component" value="Unassembled WGS sequence"/>
</dbReference>
<reference evidence="1" key="1">
    <citation type="submission" date="2022-01" db="EMBL/GenBank/DDBJ databases">
        <title>Comparative genomics reveals a dynamic genome evolution in the ectomycorrhizal milk-cap (Lactarius) mushrooms.</title>
        <authorList>
            <consortium name="DOE Joint Genome Institute"/>
            <person name="Lebreton A."/>
            <person name="Tang N."/>
            <person name="Kuo A."/>
            <person name="LaButti K."/>
            <person name="Drula E."/>
            <person name="Barry K."/>
            <person name="Clum A."/>
            <person name="Lipzen A."/>
            <person name="Mousain D."/>
            <person name="Ng V."/>
            <person name="Wang R."/>
            <person name="Wang X."/>
            <person name="Dai Y."/>
            <person name="Henrissat B."/>
            <person name="Grigoriev I.V."/>
            <person name="Guerin-Laguette A."/>
            <person name="Yu F."/>
            <person name="Martin F.M."/>
        </authorList>
    </citation>
    <scope>NUCLEOTIDE SEQUENCE</scope>
    <source>
        <strain evidence="1">QP</strain>
    </source>
</reference>
<keyword evidence="2" id="KW-1185">Reference proteome</keyword>
<organism evidence="1 2">
    <name type="scientific">Lactarius akahatsu</name>
    <dbReference type="NCBI Taxonomy" id="416441"/>
    <lineage>
        <taxon>Eukaryota</taxon>
        <taxon>Fungi</taxon>
        <taxon>Dikarya</taxon>
        <taxon>Basidiomycota</taxon>
        <taxon>Agaricomycotina</taxon>
        <taxon>Agaricomycetes</taxon>
        <taxon>Russulales</taxon>
        <taxon>Russulaceae</taxon>
        <taxon>Lactarius</taxon>
    </lineage>
</organism>
<name>A0AAD4LAP7_9AGAM</name>
<accession>A0AAD4LAP7</accession>
<proteinExistence type="predicted"/>
<sequence length="382" mass="42986">MTIYLPFEILTAIFEELDDVRDIWHIRTANRTFCAAATPIAFRILSVITTKGSAQNLGRLFAVPDIAAHVREVTFHDTDTDRKGRALKSSAVHELASSFSRFHQLPRLETINLTFYPSYGNRLDGGSLALQSSVLGALASSFSVRAPKLMSLSLHNLRASDLSPLESPSFQTVLTTLRHFQLSVLFDGFERWCNFWGTLCPRTILAPMQHSLTELTLHSDANVGALSELSFAGLHFPHLCALSLRMVIFEPSVGAKQFILRHAATLARLELLVCKLPADPDMFLSPSPTAHARDESGYCRWEHIWDRFAAELTALVALHVDERRSDRWGRTNSEFRYVRPDLEKMTYRETYTLARRNAADAAALRRFHLTVATRSKEARGDS</sequence>